<dbReference type="GO" id="GO:0046872">
    <property type="term" value="F:metal ion binding"/>
    <property type="evidence" value="ECO:0007669"/>
    <property type="project" value="UniProtKB-KW"/>
</dbReference>
<keyword evidence="6" id="KW-0560">Oxidoreductase</keyword>
<feature type="domain" description="4Fe-4S ferredoxin-type" evidence="9">
    <location>
        <begin position="637"/>
        <end position="666"/>
    </location>
</feature>
<dbReference type="Pfam" id="PF14697">
    <property type="entry name" value="Fer4_21"/>
    <property type="match status" value="1"/>
</dbReference>
<evidence type="ECO:0000256" key="3">
    <source>
        <dbReference type="ARBA" id="ARBA00022485"/>
    </source>
</evidence>
<dbReference type="EMBL" id="JACQWF010000229">
    <property type="protein sequence ID" value="MBI4595724.1"/>
    <property type="molecule type" value="Genomic_DNA"/>
</dbReference>
<feature type="non-terminal residue" evidence="10">
    <location>
        <position position="1"/>
    </location>
</feature>
<dbReference type="InterPro" id="IPR036188">
    <property type="entry name" value="FAD/NAD-bd_sf"/>
</dbReference>
<keyword evidence="7" id="KW-0408">Iron</keyword>
<dbReference type="Gene3D" id="3.50.50.60">
    <property type="entry name" value="FAD/NAD(P)-binding domain"/>
    <property type="match status" value="1"/>
</dbReference>
<dbReference type="PANTHER" id="PTHR43498">
    <property type="entry name" value="FERREDOXIN:COB-COM HETERODISULFIDE REDUCTASE SUBUNIT A"/>
    <property type="match status" value="1"/>
</dbReference>
<evidence type="ECO:0000256" key="2">
    <source>
        <dbReference type="ARBA" id="ARBA00006561"/>
    </source>
</evidence>
<dbReference type="AlphaFoldDB" id="A0A933LQH8"/>
<dbReference type="SUPFAM" id="SSF54862">
    <property type="entry name" value="4Fe-4S ferredoxins"/>
    <property type="match status" value="1"/>
</dbReference>
<dbReference type="PROSITE" id="PS00198">
    <property type="entry name" value="4FE4S_FER_1"/>
    <property type="match status" value="1"/>
</dbReference>
<keyword evidence="8" id="KW-0411">Iron-sulfur</keyword>
<evidence type="ECO:0000256" key="8">
    <source>
        <dbReference type="ARBA" id="ARBA00023014"/>
    </source>
</evidence>
<dbReference type="InterPro" id="IPR039650">
    <property type="entry name" value="HdrA-like"/>
</dbReference>
<sequence length="830" mass="91121">NTVVSFIAEKGGIQEEEFDMSVLSVGISPQKTNKALAEKMAFHLNSHGFCLTHALGPNETIRPGIFASGTFTGPMDIPDSIISATGAVSLASQTLSDSRGTLVEKKLLPEEVVTLDEARIGVFVCRCGTNIGRVVDVPSVVEHAATLKNVVYAEENLFSCSSDMAGHIEEIIKEKGLNRVVVAACTPRTHERLFQETLREAGINKDLFEMANIREHCSWVHSREKDKATLKAKDILAMSVARAGKLAPLQEIELPVDKRGLVLGGGLAGIQAALGLSRQGFDVYLVERENELGGNLRFVRYTLEGIRIGPFLERIVQEVESHPNIKVFKGYEMTSFGGFVGNFRSTLERPRQADEGYNRDAVIELEYGVIIVATGGKELKPAEYLYGKSEWVVTQQEFEQMLFSGSPVGDLNQVVMIQCVGSRNEQRPYCSRICCGEAIKNALKLKELNENVQVIIFYRDIRSYGFKEDYYALAREKGIKFIRYEPENKPIIEITEERITVNFRDPVLEMNGEFNPDLVVLSTPVVTEDNVALSQLLRIPLTSDGFLMEAHLKLRPIDLATEGIFLCGLTHYPKYISETISQANGAAARAATVLSRDKIVASGIVCEVNEQECTGCGLCKKVCPYSAVDLQKKPQSTTAYVRPALCKGCGACTSVCPVQAITLHHFTDSQIFSQIEAAHSVSMKSEHFEPKILAFLCNWCGYAGADLAGVSRIQYASNVRVIRVMCAARVHPKFITAALLKGIDGVMVVGCHAADCHYISGIQQAMKTVQATRKTLEKLGVDPERLELAHISAGEGAKFAETINNFTGDVTHLGPLQLTADQITELSELQ</sequence>
<comment type="similarity">
    <text evidence="2">Belongs to the HdrA family.</text>
</comment>
<protein>
    <submittedName>
        <fullName evidence="10">Hydrogenase iron-sulfur subunit</fullName>
    </submittedName>
</protein>
<dbReference type="InterPro" id="IPR017896">
    <property type="entry name" value="4Fe4S_Fe-S-bd"/>
</dbReference>
<keyword evidence="4" id="KW-0479">Metal-binding</keyword>
<dbReference type="Pfam" id="PF12831">
    <property type="entry name" value="FAD_oxidored"/>
    <property type="match status" value="1"/>
</dbReference>
<comment type="cofactor">
    <cofactor evidence="1">
        <name>FAD</name>
        <dbReference type="ChEBI" id="CHEBI:57692"/>
    </cofactor>
</comment>
<proteinExistence type="inferred from homology"/>
<accession>A0A933LQH8</accession>
<reference evidence="10" key="1">
    <citation type="submission" date="2020-07" db="EMBL/GenBank/DDBJ databases">
        <title>Huge and variable diversity of episymbiotic CPR bacteria and DPANN archaea in groundwater ecosystems.</title>
        <authorList>
            <person name="He C.Y."/>
            <person name="Keren R."/>
            <person name="Whittaker M."/>
            <person name="Farag I.F."/>
            <person name="Doudna J."/>
            <person name="Cate J.H.D."/>
            <person name="Banfield J.F."/>
        </authorList>
    </citation>
    <scope>NUCLEOTIDE SEQUENCE</scope>
    <source>
        <strain evidence="10">NC_groundwater_1482_Ag_S-0.65um_47_24</strain>
    </source>
</reference>
<keyword evidence="5" id="KW-0285">Flavoprotein</keyword>
<dbReference type="InterPro" id="IPR003813">
    <property type="entry name" value="MvhD/FlpD"/>
</dbReference>
<gene>
    <name evidence="10" type="ORF">HY730_05020</name>
</gene>
<dbReference type="GO" id="GO:0051539">
    <property type="term" value="F:4 iron, 4 sulfur cluster binding"/>
    <property type="evidence" value="ECO:0007669"/>
    <property type="project" value="UniProtKB-KW"/>
</dbReference>
<dbReference type="SUPFAM" id="SSF51971">
    <property type="entry name" value="Nucleotide-binding domain"/>
    <property type="match status" value="1"/>
</dbReference>
<evidence type="ECO:0000259" key="9">
    <source>
        <dbReference type="PROSITE" id="PS51379"/>
    </source>
</evidence>
<dbReference type="InterPro" id="IPR017900">
    <property type="entry name" value="4Fe4S_Fe_S_CS"/>
</dbReference>
<keyword evidence="3" id="KW-0004">4Fe-4S</keyword>
<dbReference type="GO" id="GO:0016491">
    <property type="term" value="F:oxidoreductase activity"/>
    <property type="evidence" value="ECO:0007669"/>
    <property type="project" value="UniProtKB-KW"/>
</dbReference>
<name>A0A933LQH8_UNCTE</name>
<evidence type="ECO:0000256" key="4">
    <source>
        <dbReference type="ARBA" id="ARBA00022723"/>
    </source>
</evidence>
<dbReference type="PANTHER" id="PTHR43498:SF1">
    <property type="entry name" value="COB--COM HETERODISULFIDE REDUCTASE IRON-SULFUR SUBUNIT A"/>
    <property type="match status" value="1"/>
</dbReference>
<evidence type="ECO:0000256" key="5">
    <source>
        <dbReference type="ARBA" id="ARBA00022827"/>
    </source>
</evidence>
<organism evidence="10 11">
    <name type="scientific">Tectimicrobiota bacterium</name>
    <dbReference type="NCBI Taxonomy" id="2528274"/>
    <lineage>
        <taxon>Bacteria</taxon>
        <taxon>Pseudomonadati</taxon>
        <taxon>Nitrospinota/Tectimicrobiota group</taxon>
        <taxon>Candidatus Tectimicrobiota</taxon>
    </lineage>
</organism>
<evidence type="ECO:0000313" key="10">
    <source>
        <dbReference type="EMBL" id="MBI4595724.1"/>
    </source>
</evidence>
<dbReference type="Pfam" id="PF02662">
    <property type="entry name" value="FlpD"/>
    <property type="match status" value="1"/>
</dbReference>
<comment type="caution">
    <text evidence="10">The sequence shown here is derived from an EMBL/GenBank/DDBJ whole genome shotgun (WGS) entry which is preliminary data.</text>
</comment>
<dbReference type="PROSITE" id="PS51379">
    <property type="entry name" value="4FE4S_FER_2"/>
    <property type="match status" value="2"/>
</dbReference>
<evidence type="ECO:0000256" key="6">
    <source>
        <dbReference type="ARBA" id="ARBA00023002"/>
    </source>
</evidence>
<dbReference type="Gene3D" id="3.30.70.20">
    <property type="match status" value="2"/>
</dbReference>
<evidence type="ECO:0000313" key="11">
    <source>
        <dbReference type="Proteomes" id="UP000772181"/>
    </source>
</evidence>
<feature type="domain" description="4Fe-4S ferredoxin-type" evidence="9">
    <location>
        <begin position="604"/>
        <end position="633"/>
    </location>
</feature>
<keyword evidence="5" id="KW-0274">FAD</keyword>
<evidence type="ECO:0000256" key="7">
    <source>
        <dbReference type="ARBA" id="ARBA00023004"/>
    </source>
</evidence>
<dbReference type="Proteomes" id="UP000772181">
    <property type="component" value="Unassembled WGS sequence"/>
</dbReference>
<evidence type="ECO:0000256" key="1">
    <source>
        <dbReference type="ARBA" id="ARBA00001974"/>
    </source>
</evidence>